<dbReference type="SUPFAM" id="SSF53098">
    <property type="entry name" value="Ribonuclease H-like"/>
    <property type="match status" value="1"/>
</dbReference>
<accession>A0A8T8IUZ0</accession>
<organism evidence="2 3">
    <name type="scientific">Pseudomonas phage phiGM22-3</name>
    <dbReference type="NCBI Taxonomy" id="2816462"/>
    <lineage>
        <taxon>Viruses</taxon>
        <taxon>Duplodnaviria</taxon>
        <taxon>Heunggongvirae</taxon>
        <taxon>Uroviricota</taxon>
        <taxon>Caudoviricetes</taxon>
        <taxon>Autographivirales</taxon>
        <taxon>Autoscriptoviridae</taxon>
        <taxon>Tunggulvirus</taxon>
        <taxon>Tunggulvirus GM223</taxon>
    </lineage>
</organism>
<keyword evidence="3" id="KW-1185">Reference proteome</keyword>
<proteinExistence type="predicted"/>
<dbReference type="Gene3D" id="3.30.420.10">
    <property type="entry name" value="Ribonuclease H-like superfamily/Ribonuclease H"/>
    <property type="match status" value="1"/>
</dbReference>
<feature type="domain" description="YprB ribonuclease H-like" evidence="1">
    <location>
        <begin position="100"/>
        <end position="258"/>
    </location>
</feature>
<evidence type="ECO:0000313" key="3">
    <source>
        <dbReference type="Proteomes" id="UP000676975"/>
    </source>
</evidence>
<protein>
    <recommendedName>
        <fullName evidence="1">YprB ribonuclease H-like domain-containing protein</fullName>
    </recommendedName>
</protein>
<dbReference type="Pfam" id="PF13482">
    <property type="entry name" value="RNase_H_2"/>
    <property type="match status" value="1"/>
</dbReference>
<dbReference type="InterPro" id="IPR038720">
    <property type="entry name" value="YprB_RNase_H-like_dom"/>
</dbReference>
<name>A0A8T8IUZ0_9CAUD</name>
<sequence>MTDRTCPIRSQFTDHDIRNAHEVANGSIKETARHLGWLKGIEVSRQLARFWCIDLGIHVPRGRRTPTKKKLKGAPRILLIDIETAPILGYVWSLWKQNVGLNQIKEEWYILSYCAKWLGEPEVIYEDIRENPFCDKPLLAGLWKLMDEADIIIGQNGKAFDMPKIQARLVMNGYLPPRPYKVIDTMLMAKQQFRFTSNKLEWMTGESANLTTLTKSKHSKFPGFLLWAECLKKNPEAWDEMKEYNIPDVTSMEELYLKLRPWYQQHPNLAAYVESEEMLCPRCLSDDIKQDGFTFTQTGKYEMFHCGGCGGWARGRYTKNTLGKRKTLLSN</sequence>
<gene>
    <name evidence="2" type="ORF">phiGM223_33</name>
</gene>
<dbReference type="GO" id="GO:0003676">
    <property type="term" value="F:nucleic acid binding"/>
    <property type="evidence" value="ECO:0007669"/>
    <property type="project" value="InterPro"/>
</dbReference>
<evidence type="ECO:0000259" key="1">
    <source>
        <dbReference type="Pfam" id="PF13482"/>
    </source>
</evidence>
<evidence type="ECO:0000313" key="2">
    <source>
        <dbReference type="EMBL" id="QTZ83299.1"/>
    </source>
</evidence>
<dbReference type="Proteomes" id="UP000676975">
    <property type="component" value="Segment"/>
</dbReference>
<dbReference type="EMBL" id="MW627366">
    <property type="protein sequence ID" value="QTZ83299.1"/>
    <property type="molecule type" value="Genomic_DNA"/>
</dbReference>
<reference evidence="2" key="1">
    <citation type="submission" date="2021-02" db="EMBL/GenBank/DDBJ databases">
        <authorList>
            <person name="Qin X."/>
            <person name="Gong M."/>
            <person name="Yang H."/>
        </authorList>
    </citation>
    <scope>NUCLEOTIDE SEQUENCE</scope>
</reference>
<dbReference type="InterPro" id="IPR036397">
    <property type="entry name" value="RNaseH_sf"/>
</dbReference>
<dbReference type="InterPro" id="IPR012337">
    <property type="entry name" value="RNaseH-like_sf"/>
</dbReference>